<dbReference type="Gene3D" id="3.30.70.250">
    <property type="entry name" value="Malonyl-CoA ACP transacylase, ACP-binding"/>
    <property type="match status" value="1"/>
</dbReference>
<dbReference type="InterPro" id="IPR016036">
    <property type="entry name" value="Malonyl_transacylase_ACP-bd"/>
</dbReference>
<dbReference type="GO" id="GO:0005829">
    <property type="term" value="C:cytosol"/>
    <property type="evidence" value="ECO:0007669"/>
    <property type="project" value="TreeGrafter"/>
</dbReference>
<evidence type="ECO:0000256" key="1">
    <source>
        <dbReference type="ARBA" id="ARBA00013258"/>
    </source>
</evidence>
<gene>
    <name evidence="6" type="ORF">SAMN03080606_02242</name>
</gene>
<dbReference type="Gene3D" id="3.40.366.10">
    <property type="entry name" value="Malonyl-Coenzyme A Acyl Carrier Protein, domain 2"/>
    <property type="match status" value="1"/>
</dbReference>
<evidence type="ECO:0000256" key="4">
    <source>
        <dbReference type="ARBA" id="ARBA00048462"/>
    </source>
</evidence>
<reference evidence="6 7" key="1">
    <citation type="submission" date="2016-10" db="EMBL/GenBank/DDBJ databases">
        <authorList>
            <person name="de Groot N.N."/>
        </authorList>
    </citation>
    <scope>NUCLEOTIDE SEQUENCE [LARGE SCALE GENOMIC DNA]</scope>
    <source>
        <strain evidence="6 7">DSM 18978</strain>
    </source>
</reference>
<dbReference type="EMBL" id="FMUS01000013">
    <property type="protein sequence ID" value="SCY70665.1"/>
    <property type="molecule type" value="Genomic_DNA"/>
</dbReference>
<dbReference type="PANTHER" id="PTHR42681">
    <property type="entry name" value="MALONYL-COA-ACYL CARRIER PROTEIN TRANSACYLASE, MITOCHONDRIAL"/>
    <property type="match status" value="1"/>
</dbReference>
<dbReference type="InterPro" id="IPR050858">
    <property type="entry name" value="Mal-CoA-ACP_Trans/PKS_FabD"/>
</dbReference>
<evidence type="ECO:0000256" key="3">
    <source>
        <dbReference type="ARBA" id="ARBA00023315"/>
    </source>
</evidence>
<evidence type="ECO:0000256" key="2">
    <source>
        <dbReference type="ARBA" id="ARBA00022679"/>
    </source>
</evidence>
<protein>
    <recommendedName>
        <fullName evidence="1">[acyl-carrier-protein] S-malonyltransferase</fullName>
        <ecNumber evidence="1">2.3.1.39</ecNumber>
    </recommendedName>
</protein>
<dbReference type="PANTHER" id="PTHR42681:SF1">
    <property type="entry name" value="MALONYL-COA-ACYL CARRIER PROTEIN TRANSACYLASE, MITOCHONDRIAL"/>
    <property type="match status" value="1"/>
</dbReference>
<dbReference type="GO" id="GO:0006633">
    <property type="term" value="P:fatty acid biosynthetic process"/>
    <property type="evidence" value="ECO:0007669"/>
    <property type="project" value="TreeGrafter"/>
</dbReference>
<evidence type="ECO:0000313" key="7">
    <source>
        <dbReference type="Proteomes" id="UP000198636"/>
    </source>
</evidence>
<proteinExistence type="predicted"/>
<keyword evidence="7" id="KW-1185">Reference proteome</keyword>
<dbReference type="Pfam" id="PF00698">
    <property type="entry name" value="Acyl_transf_1"/>
    <property type="match status" value="1"/>
</dbReference>
<evidence type="ECO:0000313" key="6">
    <source>
        <dbReference type="EMBL" id="SCY70665.1"/>
    </source>
</evidence>
<dbReference type="GO" id="GO:0004314">
    <property type="term" value="F:[acyl-carrier-protein] S-malonyltransferase activity"/>
    <property type="evidence" value="ECO:0007669"/>
    <property type="project" value="UniProtKB-EC"/>
</dbReference>
<dbReference type="STRING" id="1120976.SAMN03080606_02242"/>
<dbReference type="InterPro" id="IPR016035">
    <property type="entry name" value="Acyl_Trfase/lysoPLipase"/>
</dbReference>
<dbReference type="InterPro" id="IPR014043">
    <property type="entry name" value="Acyl_transferase_dom"/>
</dbReference>
<name>A0A1G5I3H2_9FIRM</name>
<dbReference type="SUPFAM" id="SSF55048">
    <property type="entry name" value="Probable ACP-binding domain of malonyl-CoA ACP transacylase"/>
    <property type="match status" value="1"/>
</dbReference>
<dbReference type="SMART" id="SM00827">
    <property type="entry name" value="PKS_AT"/>
    <property type="match status" value="1"/>
</dbReference>
<organism evidence="6 7">
    <name type="scientific">Alkaliphilus peptidifermentans DSM 18978</name>
    <dbReference type="NCBI Taxonomy" id="1120976"/>
    <lineage>
        <taxon>Bacteria</taxon>
        <taxon>Bacillati</taxon>
        <taxon>Bacillota</taxon>
        <taxon>Clostridia</taxon>
        <taxon>Peptostreptococcales</taxon>
        <taxon>Natronincolaceae</taxon>
        <taxon>Alkaliphilus</taxon>
    </lineage>
</organism>
<dbReference type="AlphaFoldDB" id="A0A1G5I3H2"/>
<sequence>MEMNRYLAAFPGREAFYKGLSKTFIKEYTVAKKIFKEASDYMGQDLEYISYENPETKPELHTACLITHCYAMYNSIVKTIAPPTAVAGFSQGEFTALTVAESIKFPDVLNLVYRLEKLVYRSKEIMGGKMVRVVGLDIKELEKCCRQVDNKRQKVSVAIYLSNNQNIISGEKTAVEEVADLSKKRGARWTIDLESVGTFHSPLCEGILCESDLIFDQYEFSDSILPVYSCVDGRRHVKGEALKSNLRIQIAKAVRWNRIIENANEDKIKNIVEIGPGCTVSGNSRLADPDIQCTWINETKTIKDLLK</sequence>
<keyword evidence="3" id="KW-0012">Acyltransferase</keyword>
<dbReference type="Proteomes" id="UP000198636">
    <property type="component" value="Unassembled WGS sequence"/>
</dbReference>
<accession>A0A1G5I3H2</accession>
<dbReference type="EC" id="2.3.1.39" evidence="1"/>
<dbReference type="InterPro" id="IPR001227">
    <property type="entry name" value="Ac_transferase_dom_sf"/>
</dbReference>
<evidence type="ECO:0000259" key="5">
    <source>
        <dbReference type="SMART" id="SM00827"/>
    </source>
</evidence>
<feature type="domain" description="Malonyl-CoA:ACP transacylase (MAT)" evidence="5">
    <location>
        <begin position="9"/>
        <end position="286"/>
    </location>
</feature>
<keyword evidence="2 6" id="KW-0808">Transferase</keyword>
<comment type="catalytic activity">
    <reaction evidence="4">
        <text>holo-[ACP] + malonyl-CoA = malonyl-[ACP] + CoA</text>
        <dbReference type="Rhea" id="RHEA:41792"/>
        <dbReference type="Rhea" id="RHEA-COMP:9623"/>
        <dbReference type="Rhea" id="RHEA-COMP:9685"/>
        <dbReference type="ChEBI" id="CHEBI:57287"/>
        <dbReference type="ChEBI" id="CHEBI:57384"/>
        <dbReference type="ChEBI" id="CHEBI:64479"/>
        <dbReference type="ChEBI" id="CHEBI:78449"/>
        <dbReference type="EC" id="2.3.1.39"/>
    </reaction>
</comment>
<dbReference type="SUPFAM" id="SSF52151">
    <property type="entry name" value="FabD/lysophospholipase-like"/>
    <property type="match status" value="1"/>
</dbReference>